<gene>
    <name evidence="2" type="ORF">F5878DRAFT_645902</name>
</gene>
<feature type="region of interest" description="Disordered" evidence="1">
    <location>
        <begin position="33"/>
        <end position="81"/>
    </location>
</feature>
<feature type="compositionally biased region" description="Basic residues" evidence="1">
    <location>
        <begin position="221"/>
        <end position="232"/>
    </location>
</feature>
<name>A0AA38NZR3_9AGAR</name>
<reference evidence="2" key="1">
    <citation type="submission" date="2022-08" db="EMBL/GenBank/DDBJ databases">
        <authorList>
            <consortium name="DOE Joint Genome Institute"/>
            <person name="Min B."/>
            <person name="Riley R."/>
            <person name="Sierra-Patev S."/>
            <person name="Naranjo-Ortiz M."/>
            <person name="Looney B."/>
            <person name="Konkel Z."/>
            <person name="Slot J.C."/>
            <person name="Sakamoto Y."/>
            <person name="Steenwyk J.L."/>
            <person name="Rokas A."/>
            <person name="Carro J."/>
            <person name="Camarero S."/>
            <person name="Ferreira P."/>
            <person name="Molpeceres G."/>
            <person name="Ruiz-Duenas F.J."/>
            <person name="Serrano A."/>
            <person name="Henrissat B."/>
            <person name="Drula E."/>
            <person name="Hughes K.W."/>
            <person name="Mata J.L."/>
            <person name="Ishikawa N.K."/>
            <person name="Vargas-Isla R."/>
            <person name="Ushijima S."/>
            <person name="Smith C.A."/>
            <person name="Ahrendt S."/>
            <person name="Andreopoulos W."/>
            <person name="He G."/>
            <person name="Labutti K."/>
            <person name="Lipzen A."/>
            <person name="Ng V."/>
            <person name="Sandor L."/>
            <person name="Barry K."/>
            <person name="Martinez A.T."/>
            <person name="Xiao Y."/>
            <person name="Gibbons J.G."/>
            <person name="Terashima K."/>
            <person name="Hibbett D.S."/>
            <person name="Grigoriev I.V."/>
        </authorList>
    </citation>
    <scope>NUCLEOTIDE SEQUENCE</scope>
    <source>
        <strain evidence="2">TFB9207</strain>
    </source>
</reference>
<feature type="compositionally biased region" description="Low complexity" evidence="1">
    <location>
        <begin position="181"/>
        <end position="191"/>
    </location>
</feature>
<feature type="compositionally biased region" description="Low complexity" evidence="1">
    <location>
        <begin position="208"/>
        <end position="220"/>
    </location>
</feature>
<feature type="compositionally biased region" description="Polar residues" evidence="1">
    <location>
        <begin position="192"/>
        <end position="204"/>
    </location>
</feature>
<dbReference type="Proteomes" id="UP001163846">
    <property type="component" value="Unassembled WGS sequence"/>
</dbReference>
<evidence type="ECO:0000313" key="3">
    <source>
        <dbReference type="Proteomes" id="UP001163846"/>
    </source>
</evidence>
<sequence>MDHSQWLQQSLQTVLANNPQLFLQLLQHNQTQSAPSNAPAFSPPFPQLPAVSSNSAPLSASHAAPVPSELSAPASVPSSVAPAPVPLSAAPTPVPLSAAPTPVPLSAAPTPVPLSAAPAPAPPNLNFPLALANLLPSTMNPNILQSQAVQPVSTYISPLSMLSSVTTRNQDTVPSHSFLTSSSSSSSSSSSLPPSITTIQQANRNRLGHASSTLGHTTTTTKRKRGPGKKAPRLYGAAEQPKIEDAVATANDGTQVVSLVVLVYPPRLTPEECNTHGLNFELHHYLQNRDAFQHVLRSIGLLYEFDNLPLDTKVVELLEALHSSLVQNGWIFPENHEASSFFNRHERLAIQLLRFSGKGNINNNAKTPRLSPGKVESENMTLRDIVFNSDHYGVAKFVITNAKKFVLHTIIRSPNVSYMVNLAEKGLGSDNTISRHFCLSKRIYGIFRSDTNAFVDEGYSALDEDEIELGCNRNDPGSDDDE</sequence>
<protein>
    <submittedName>
        <fullName evidence="2">Uncharacterized protein</fullName>
    </submittedName>
</protein>
<evidence type="ECO:0000313" key="2">
    <source>
        <dbReference type="EMBL" id="KAJ3833496.1"/>
    </source>
</evidence>
<proteinExistence type="predicted"/>
<comment type="caution">
    <text evidence="2">The sequence shown here is derived from an EMBL/GenBank/DDBJ whole genome shotgun (WGS) entry which is preliminary data.</text>
</comment>
<feature type="region of interest" description="Disordered" evidence="1">
    <location>
        <begin position="173"/>
        <end position="235"/>
    </location>
</feature>
<feature type="compositionally biased region" description="Low complexity" evidence="1">
    <location>
        <begin position="63"/>
        <end position="81"/>
    </location>
</feature>
<dbReference type="AlphaFoldDB" id="A0AA38NZR3"/>
<accession>A0AA38NZR3</accession>
<feature type="non-terminal residue" evidence="2">
    <location>
        <position position="482"/>
    </location>
</feature>
<dbReference type="EMBL" id="MU806685">
    <property type="protein sequence ID" value="KAJ3833496.1"/>
    <property type="molecule type" value="Genomic_DNA"/>
</dbReference>
<keyword evidence="3" id="KW-1185">Reference proteome</keyword>
<evidence type="ECO:0000256" key="1">
    <source>
        <dbReference type="SAM" id="MobiDB-lite"/>
    </source>
</evidence>
<organism evidence="2 3">
    <name type="scientific">Lentinula raphanica</name>
    <dbReference type="NCBI Taxonomy" id="153919"/>
    <lineage>
        <taxon>Eukaryota</taxon>
        <taxon>Fungi</taxon>
        <taxon>Dikarya</taxon>
        <taxon>Basidiomycota</taxon>
        <taxon>Agaricomycotina</taxon>
        <taxon>Agaricomycetes</taxon>
        <taxon>Agaricomycetidae</taxon>
        <taxon>Agaricales</taxon>
        <taxon>Marasmiineae</taxon>
        <taxon>Omphalotaceae</taxon>
        <taxon>Lentinula</taxon>
    </lineage>
</organism>